<dbReference type="PANTHER" id="PTHR44375:SF6">
    <property type="entry name" value="F28J7.36 PROTEIN"/>
    <property type="match status" value="1"/>
</dbReference>
<dbReference type="EMBL" id="LSRQ01003244">
    <property type="protein sequence ID" value="OAY72062.1"/>
    <property type="molecule type" value="Genomic_DNA"/>
</dbReference>
<dbReference type="SUPFAM" id="SSF51735">
    <property type="entry name" value="NAD(P)-binding Rossmann-fold domains"/>
    <property type="match status" value="1"/>
</dbReference>
<organism evidence="1 2">
    <name type="scientific">Ananas comosus</name>
    <name type="common">Pineapple</name>
    <name type="synonym">Ananas ananas</name>
    <dbReference type="NCBI Taxonomy" id="4615"/>
    <lineage>
        <taxon>Eukaryota</taxon>
        <taxon>Viridiplantae</taxon>
        <taxon>Streptophyta</taxon>
        <taxon>Embryophyta</taxon>
        <taxon>Tracheophyta</taxon>
        <taxon>Spermatophyta</taxon>
        <taxon>Magnoliopsida</taxon>
        <taxon>Liliopsida</taxon>
        <taxon>Poales</taxon>
        <taxon>Bromeliaceae</taxon>
        <taxon>Bromelioideae</taxon>
        <taxon>Ananas</taxon>
    </lineage>
</organism>
<dbReference type="Pfam" id="PF13561">
    <property type="entry name" value="adh_short_C2"/>
    <property type="match status" value="1"/>
</dbReference>
<dbReference type="PANTHER" id="PTHR44375">
    <property type="entry name" value="BETA-KETOACYL-ACP REDUCTASE-LIKE PROTEIN-RELATED"/>
    <property type="match status" value="1"/>
</dbReference>
<protein>
    <submittedName>
        <fullName evidence="4">Carbonyl reductase [NADPH] 2-like isoform X1</fullName>
    </submittedName>
    <submittedName>
        <fullName evidence="1">Dehydrogenase/reductase SDR family member 4</fullName>
    </submittedName>
</protein>
<evidence type="ECO:0000313" key="2">
    <source>
        <dbReference type="Proteomes" id="UP000092600"/>
    </source>
</evidence>
<reference evidence="4" key="2">
    <citation type="submission" date="2025-04" db="UniProtKB">
        <authorList>
            <consortium name="RefSeq"/>
        </authorList>
    </citation>
    <scope>IDENTIFICATION</scope>
    <source>
        <tissue evidence="4">Leaf</tissue>
    </source>
</reference>
<dbReference type="AlphaFoldDB" id="A0A199V4P6"/>
<reference evidence="1 2" key="1">
    <citation type="journal article" date="2016" name="DNA Res.">
        <title>The draft genome of MD-2 pineapple using hybrid error correction of long reads.</title>
        <authorList>
            <person name="Redwan R.M."/>
            <person name="Saidin A."/>
            <person name="Kumar S.V."/>
        </authorList>
    </citation>
    <scope>NUCLEOTIDE SEQUENCE [LARGE SCALE GENOMIC DNA]</scope>
    <source>
        <strain evidence="2">cv. MD2</strain>
        <tissue evidence="1">Leaf</tissue>
    </source>
</reference>
<name>A0A199V4P6_ANACO</name>
<evidence type="ECO:0000313" key="3">
    <source>
        <dbReference type="Proteomes" id="UP000515123"/>
    </source>
</evidence>
<dbReference type="InterPro" id="IPR002347">
    <property type="entry name" value="SDR_fam"/>
</dbReference>
<dbReference type="GeneID" id="109705969"/>
<dbReference type="OrthoDB" id="294295at2759"/>
<dbReference type="InterPro" id="IPR036291">
    <property type="entry name" value="NAD(P)-bd_dom_sf"/>
</dbReference>
<gene>
    <name evidence="4" type="primary">LOC109705969</name>
    <name evidence="1" type="ORF">ACMD2_20729</name>
</gene>
<proteinExistence type="predicted"/>
<evidence type="ECO:0000313" key="1">
    <source>
        <dbReference type="EMBL" id="OAY72062.1"/>
    </source>
</evidence>
<dbReference type="RefSeq" id="XP_020082373.1">
    <property type="nucleotide sequence ID" value="XM_020226784.1"/>
</dbReference>
<keyword evidence="3" id="KW-1185">Reference proteome</keyword>
<dbReference type="CDD" id="cd05233">
    <property type="entry name" value="SDR_c"/>
    <property type="match status" value="1"/>
</dbReference>
<sequence>MEGSRKRVLVTSNGDEISKGVAYHLAKSGSRLVLVGDENSLRGMVGEILGSLHGIEPIDVVGLDFEEEKEAAFDEAVDKAWMLLGKLDAFVNCYSYEGNMQDCLDISEEEYKKTVKINVMAPWFLLKAVGKRLRDSKSGGSIIFLTQIIGAERGLYPGAAAYGSSLAAIQQLVRLSAMEIGKHKIRVNAIARGLHLGDKYPLHVGKEKAEKSTGEVMPLLRWLDPKNDLASTVLYLVGDDSRYMTGTTIFVDGAQSIVRPRMRSFM</sequence>
<dbReference type="Gene3D" id="3.40.50.720">
    <property type="entry name" value="NAD(P)-binding Rossmann-like Domain"/>
    <property type="match status" value="1"/>
</dbReference>
<accession>A0A199V4P6</accession>
<dbReference type="Proteomes" id="UP000092600">
    <property type="component" value="Unassembled WGS sequence"/>
</dbReference>
<dbReference type="Proteomes" id="UP000515123">
    <property type="component" value="Unplaced"/>
</dbReference>
<dbReference type="PRINTS" id="PR00081">
    <property type="entry name" value="GDHRDH"/>
</dbReference>
<evidence type="ECO:0000313" key="4">
    <source>
        <dbReference type="RefSeq" id="XP_020082373.1"/>
    </source>
</evidence>
<dbReference type="STRING" id="4615.A0A199V4P6"/>